<gene>
    <name evidence="2" type="ORF">Cci01nite_80470</name>
</gene>
<feature type="transmembrane region" description="Helical" evidence="1">
    <location>
        <begin position="110"/>
        <end position="129"/>
    </location>
</feature>
<dbReference type="AlphaFoldDB" id="A0A8J3KQC8"/>
<keyword evidence="1" id="KW-1133">Transmembrane helix</keyword>
<feature type="transmembrane region" description="Helical" evidence="1">
    <location>
        <begin position="78"/>
        <end position="98"/>
    </location>
</feature>
<name>A0A8J3KQC8_9ACTN</name>
<comment type="caution">
    <text evidence="2">The sequence shown here is derived from an EMBL/GenBank/DDBJ whole genome shotgun (WGS) entry which is preliminary data.</text>
</comment>
<evidence type="ECO:0008006" key="4">
    <source>
        <dbReference type="Google" id="ProtNLM"/>
    </source>
</evidence>
<keyword evidence="1" id="KW-0472">Membrane</keyword>
<feature type="transmembrane region" description="Helical" evidence="1">
    <location>
        <begin position="6"/>
        <end position="24"/>
    </location>
</feature>
<dbReference type="Pfam" id="PF04240">
    <property type="entry name" value="Caroten_synth"/>
    <property type="match status" value="1"/>
</dbReference>
<feature type="transmembrane region" description="Helical" evidence="1">
    <location>
        <begin position="241"/>
        <end position="260"/>
    </location>
</feature>
<evidence type="ECO:0000313" key="2">
    <source>
        <dbReference type="EMBL" id="GIG02954.1"/>
    </source>
</evidence>
<dbReference type="Proteomes" id="UP000659904">
    <property type="component" value="Unassembled WGS sequence"/>
</dbReference>
<accession>A0A8J3KQC8</accession>
<organism evidence="2 3">
    <name type="scientific">Catellatospora citrea</name>
    <dbReference type="NCBI Taxonomy" id="53366"/>
    <lineage>
        <taxon>Bacteria</taxon>
        <taxon>Bacillati</taxon>
        <taxon>Actinomycetota</taxon>
        <taxon>Actinomycetes</taxon>
        <taxon>Micromonosporales</taxon>
        <taxon>Micromonosporaceae</taxon>
        <taxon>Catellatospora</taxon>
    </lineage>
</organism>
<dbReference type="InterPro" id="IPR007354">
    <property type="entry name" value="CruF-like"/>
</dbReference>
<keyword evidence="3" id="KW-1185">Reference proteome</keyword>
<evidence type="ECO:0000313" key="3">
    <source>
        <dbReference type="Proteomes" id="UP000659904"/>
    </source>
</evidence>
<feature type="transmembrane region" description="Helical" evidence="1">
    <location>
        <begin position="36"/>
        <end position="58"/>
    </location>
</feature>
<evidence type="ECO:0000256" key="1">
    <source>
        <dbReference type="SAM" id="Phobius"/>
    </source>
</evidence>
<keyword evidence="1" id="KW-0812">Transmembrane</keyword>
<dbReference type="PANTHER" id="PTHR39419:SF1">
    <property type="entry name" value="SLL0814 PROTEIN"/>
    <property type="match status" value="1"/>
</dbReference>
<reference evidence="2 3" key="1">
    <citation type="submission" date="2021-01" db="EMBL/GenBank/DDBJ databases">
        <title>Whole genome shotgun sequence of Catellatospora citrea NBRC 14495.</title>
        <authorList>
            <person name="Komaki H."/>
            <person name="Tamura T."/>
        </authorList>
    </citation>
    <scope>NUCLEOTIDE SEQUENCE [LARGE SCALE GENOMIC DNA]</scope>
    <source>
        <strain evidence="2 3">NBRC 14495</strain>
    </source>
</reference>
<proteinExistence type="predicted"/>
<feature type="transmembrane region" description="Helical" evidence="1">
    <location>
        <begin position="191"/>
        <end position="212"/>
    </location>
</feature>
<feature type="transmembrane region" description="Helical" evidence="1">
    <location>
        <begin position="161"/>
        <end position="179"/>
    </location>
</feature>
<dbReference type="PANTHER" id="PTHR39419">
    <property type="entry name" value="SLL0814 PROTEIN"/>
    <property type="match status" value="1"/>
</dbReference>
<sequence length="267" mass="29230">MPVAGPGAATMVGLLLLTIPFAAIHGIRRYGWRRFLTFFVVSYVVSNFFENLSIMTGFPFGDYHYTGSVKLFHVPIEIGPIYFGLGYISWLTASTLLDRADERLNWRERTGRFNTFALPALSAAVMTMFDVSVDSQASTVNHVWIWEDGGGVFGVPYTNYLGWWLVTYIFFQIFALLLARPQTRAEKPGAAVTPGSLLQPVLFYLGTGLASISTFVTTDPGTVVDAAGATWDLTALNETTMTISIFSVITVALLALAKIARGDTRAA</sequence>
<dbReference type="EMBL" id="BONH01000065">
    <property type="protein sequence ID" value="GIG02954.1"/>
    <property type="molecule type" value="Genomic_DNA"/>
</dbReference>
<protein>
    <recommendedName>
        <fullName evidence="4">Carotenoid biosynthesis protein</fullName>
    </recommendedName>
</protein>